<feature type="region of interest" description="Disordered" evidence="1">
    <location>
        <begin position="87"/>
        <end position="126"/>
    </location>
</feature>
<sequence>MDGDQMYAVGDQENAGLANQNAFNNQDFLVKDQNGLPVIQNSLPDVNDLVPNQSGFERHQNLLGGYQSPTLYQLHTLGNQNGQIDDQNIANYQNFPPEDLLDPYHKSPWHSDQYDGTSRRPFGYSE</sequence>
<evidence type="ECO:0000313" key="3">
    <source>
        <dbReference type="Proteomes" id="UP001286313"/>
    </source>
</evidence>
<accession>A0AAE1EY91</accession>
<organism evidence="2 3">
    <name type="scientific">Petrolisthes cinctipes</name>
    <name type="common">Flat porcelain crab</name>
    <dbReference type="NCBI Taxonomy" id="88211"/>
    <lineage>
        <taxon>Eukaryota</taxon>
        <taxon>Metazoa</taxon>
        <taxon>Ecdysozoa</taxon>
        <taxon>Arthropoda</taxon>
        <taxon>Crustacea</taxon>
        <taxon>Multicrustacea</taxon>
        <taxon>Malacostraca</taxon>
        <taxon>Eumalacostraca</taxon>
        <taxon>Eucarida</taxon>
        <taxon>Decapoda</taxon>
        <taxon>Pleocyemata</taxon>
        <taxon>Anomura</taxon>
        <taxon>Galatheoidea</taxon>
        <taxon>Porcellanidae</taxon>
        <taxon>Petrolisthes</taxon>
    </lineage>
</organism>
<dbReference type="Proteomes" id="UP001286313">
    <property type="component" value="Unassembled WGS sequence"/>
</dbReference>
<name>A0AAE1EY91_PETCI</name>
<dbReference type="EMBL" id="JAWQEG010003991">
    <property type="protein sequence ID" value="KAK3863566.1"/>
    <property type="molecule type" value="Genomic_DNA"/>
</dbReference>
<evidence type="ECO:0000256" key="1">
    <source>
        <dbReference type="SAM" id="MobiDB-lite"/>
    </source>
</evidence>
<reference evidence="2" key="1">
    <citation type="submission" date="2023-10" db="EMBL/GenBank/DDBJ databases">
        <title>Genome assemblies of two species of porcelain crab, Petrolisthes cinctipes and Petrolisthes manimaculis (Anomura: Porcellanidae).</title>
        <authorList>
            <person name="Angst P."/>
        </authorList>
    </citation>
    <scope>NUCLEOTIDE SEQUENCE</scope>
    <source>
        <strain evidence="2">PB745_01</strain>
        <tissue evidence="2">Gill</tissue>
    </source>
</reference>
<protein>
    <submittedName>
        <fullName evidence="2">Uncharacterized protein</fullName>
    </submittedName>
</protein>
<comment type="caution">
    <text evidence="2">The sequence shown here is derived from an EMBL/GenBank/DDBJ whole genome shotgun (WGS) entry which is preliminary data.</text>
</comment>
<keyword evidence="3" id="KW-1185">Reference proteome</keyword>
<proteinExistence type="predicted"/>
<dbReference type="AlphaFoldDB" id="A0AAE1EY91"/>
<gene>
    <name evidence="2" type="ORF">Pcinc_030687</name>
</gene>
<evidence type="ECO:0000313" key="2">
    <source>
        <dbReference type="EMBL" id="KAK3863566.1"/>
    </source>
</evidence>